<protein>
    <submittedName>
        <fullName evidence="2">Uncharacterized protein</fullName>
    </submittedName>
</protein>
<proteinExistence type="predicted"/>
<dbReference type="STRING" id="1121950.SAMN02745243_03901"/>
<organism evidence="2 3">
    <name type="scientific">Hespellia stercorisuis DSM 15480</name>
    <dbReference type="NCBI Taxonomy" id="1121950"/>
    <lineage>
        <taxon>Bacteria</taxon>
        <taxon>Bacillati</taxon>
        <taxon>Bacillota</taxon>
        <taxon>Clostridia</taxon>
        <taxon>Lachnospirales</taxon>
        <taxon>Lachnospiraceae</taxon>
        <taxon>Hespellia</taxon>
    </lineage>
</organism>
<accession>A0A1M6W0B1</accession>
<keyword evidence="3" id="KW-1185">Reference proteome</keyword>
<evidence type="ECO:0000313" key="3">
    <source>
        <dbReference type="Proteomes" id="UP000184301"/>
    </source>
</evidence>
<reference evidence="2 3" key="1">
    <citation type="submission" date="2016-11" db="EMBL/GenBank/DDBJ databases">
        <authorList>
            <person name="Jaros S."/>
            <person name="Januszkiewicz K."/>
            <person name="Wedrychowicz H."/>
        </authorList>
    </citation>
    <scope>NUCLEOTIDE SEQUENCE [LARGE SCALE GENOMIC DNA]</scope>
    <source>
        <strain evidence="2 3">DSM 15480</strain>
    </source>
</reference>
<evidence type="ECO:0000313" key="2">
    <source>
        <dbReference type="EMBL" id="SHK87103.1"/>
    </source>
</evidence>
<dbReference type="AlphaFoldDB" id="A0A1M6W0B1"/>
<sequence length="59" mass="6609">MAVISAERILISIFLLVMLGGTVLKLYTRRKLSYIDGLSPIIKQDMEQEHIIGAFGEES</sequence>
<evidence type="ECO:0000256" key="1">
    <source>
        <dbReference type="SAM" id="Phobius"/>
    </source>
</evidence>
<dbReference type="RefSeq" id="WP_143160795.1">
    <property type="nucleotide sequence ID" value="NZ_FQZY01000100.1"/>
</dbReference>
<dbReference type="EMBL" id="FQZY01000100">
    <property type="protein sequence ID" value="SHK87103.1"/>
    <property type="molecule type" value="Genomic_DNA"/>
</dbReference>
<dbReference type="Proteomes" id="UP000184301">
    <property type="component" value="Unassembled WGS sequence"/>
</dbReference>
<dbReference type="OrthoDB" id="10006200at2"/>
<keyword evidence="1" id="KW-1133">Transmembrane helix</keyword>
<gene>
    <name evidence="2" type="ORF">SAMN02745243_03901</name>
</gene>
<feature type="transmembrane region" description="Helical" evidence="1">
    <location>
        <begin position="6"/>
        <end position="27"/>
    </location>
</feature>
<keyword evidence="1" id="KW-0812">Transmembrane</keyword>
<keyword evidence="1" id="KW-0472">Membrane</keyword>
<name>A0A1M6W0B1_9FIRM</name>